<dbReference type="EMBL" id="MCBQ01010011">
    <property type="protein sequence ID" value="RKF71531.1"/>
    <property type="molecule type" value="Genomic_DNA"/>
</dbReference>
<organism evidence="1 2">
    <name type="scientific">Golovinomyces cichoracearum</name>
    <dbReference type="NCBI Taxonomy" id="62708"/>
    <lineage>
        <taxon>Eukaryota</taxon>
        <taxon>Fungi</taxon>
        <taxon>Dikarya</taxon>
        <taxon>Ascomycota</taxon>
        <taxon>Pezizomycotina</taxon>
        <taxon>Leotiomycetes</taxon>
        <taxon>Erysiphales</taxon>
        <taxon>Erysiphaceae</taxon>
        <taxon>Golovinomyces</taxon>
    </lineage>
</organism>
<protein>
    <submittedName>
        <fullName evidence="1">Uncharacterized protein</fullName>
    </submittedName>
</protein>
<evidence type="ECO:0000313" key="1">
    <source>
        <dbReference type="EMBL" id="RKF71531.1"/>
    </source>
</evidence>
<comment type="caution">
    <text evidence="1">The sequence shown here is derived from an EMBL/GenBank/DDBJ whole genome shotgun (WGS) entry which is preliminary data.</text>
</comment>
<name>A0A420IAI5_9PEZI</name>
<dbReference type="AlphaFoldDB" id="A0A420IAI5"/>
<dbReference type="Proteomes" id="UP000283383">
    <property type="component" value="Unassembled WGS sequence"/>
</dbReference>
<sequence length="114" mass="12861">MTTIPDMMQLKIIKAGLIVPTEGVVKTTVLGILRYINNHETSTLEGAILIMGTRVEALTIETRLFPRTGRKNVLSVRNQTVCRKCAPTRNVENHSKCFADTRKTIRCHIFKHSL</sequence>
<gene>
    <name evidence="1" type="ORF">GcM3_100013</name>
</gene>
<proteinExistence type="predicted"/>
<accession>A0A420IAI5</accession>
<reference evidence="1 2" key="1">
    <citation type="journal article" date="2018" name="BMC Genomics">
        <title>Comparative genome analyses reveal sequence features reflecting distinct modes of host-adaptation between dicot and monocot powdery mildew.</title>
        <authorList>
            <person name="Wu Y."/>
            <person name="Ma X."/>
            <person name="Pan Z."/>
            <person name="Kale S.D."/>
            <person name="Song Y."/>
            <person name="King H."/>
            <person name="Zhang Q."/>
            <person name="Presley C."/>
            <person name="Deng X."/>
            <person name="Wei C.I."/>
            <person name="Xiao S."/>
        </authorList>
    </citation>
    <scope>NUCLEOTIDE SEQUENCE [LARGE SCALE GENOMIC DNA]</scope>
    <source>
        <strain evidence="1">UMSG3</strain>
    </source>
</reference>
<evidence type="ECO:0000313" key="2">
    <source>
        <dbReference type="Proteomes" id="UP000283383"/>
    </source>
</evidence>
<keyword evidence="2" id="KW-1185">Reference proteome</keyword>